<gene>
    <name evidence="1" type="ORF">FRZ06_06590</name>
</gene>
<dbReference type="EMBL" id="CP042469">
    <property type="protein sequence ID" value="QOX63030.1"/>
    <property type="molecule type" value="Genomic_DNA"/>
</dbReference>
<proteinExistence type="predicted"/>
<accession>A0ACD1A9U6</accession>
<evidence type="ECO:0000313" key="1">
    <source>
        <dbReference type="EMBL" id="QOX63030.1"/>
    </source>
</evidence>
<evidence type="ECO:0000313" key="2">
    <source>
        <dbReference type="Proteomes" id="UP000594014"/>
    </source>
</evidence>
<protein>
    <submittedName>
        <fullName evidence="1">YegS/Rv2252/BmrU family lipid kinase</fullName>
    </submittedName>
</protein>
<keyword evidence="2" id="KW-1185">Reference proteome</keyword>
<keyword evidence="1" id="KW-0418">Kinase</keyword>
<keyword evidence="1" id="KW-0808">Transferase</keyword>
<sequence length="325" mass="35739">MKHIFIMNPAAGKGKAGEVFLPRIIEASKKLEIDYEIHRTIAPGDAEHFVRTRCETLAKEIREEESKKEIVRFYACGGDGTLNEVANGAYGYPGVEIAMIPAGTGNDFPRSFGDGPLFEDIEAQIRGTSRSIDLIRYVTTSDEEDNPPFVRYGINMFNIGLDCNVADRVGTIKQYPFVNGSLAYIIGIAIVLGKKEGVKLQLCLEDGELYEGDYILAAIGNGCYCGGGFKALPRAITNDSLMDVIIVDNLTRRTLLSIIGKYRKGTHLDDPSVMNFLTYKQCKSLKMIPNGKVKMCTDGEVSTVGETVFEILPNAMKFSVPQGCY</sequence>
<dbReference type="Proteomes" id="UP000594014">
    <property type="component" value="Chromosome"/>
</dbReference>
<organism evidence="1 2">
    <name type="scientific">Anoxybacterium hadale</name>
    <dbReference type="NCBI Taxonomy" id="3408580"/>
    <lineage>
        <taxon>Bacteria</taxon>
        <taxon>Bacillati</taxon>
        <taxon>Bacillota</taxon>
        <taxon>Clostridia</taxon>
        <taxon>Peptostreptococcales</taxon>
        <taxon>Anaerovoracaceae</taxon>
        <taxon>Anoxybacterium</taxon>
    </lineage>
</organism>
<name>A0ACD1A9U6_9FIRM</name>
<reference evidence="1" key="1">
    <citation type="submission" date="2019-08" db="EMBL/GenBank/DDBJ databases">
        <title>Genome sequence of Clostridiales bacterium MT110.</title>
        <authorList>
            <person name="Cao J."/>
        </authorList>
    </citation>
    <scope>NUCLEOTIDE SEQUENCE</scope>
    <source>
        <strain evidence="1">MT110</strain>
    </source>
</reference>